<evidence type="ECO:0000313" key="1">
    <source>
        <dbReference type="EMBL" id="JAH88410.1"/>
    </source>
</evidence>
<sequence>MQACDCYVEYWFMDSFLFLN</sequence>
<accession>A0A0E9WFR6</accession>
<reference evidence="1" key="1">
    <citation type="submission" date="2014-11" db="EMBL/GenBank/DDBJ databases">
        <authorList>
            <person name="Amaro Gonzalez C."/>
        </authorList>
    </citation>
    <scope>NUCLEOTIDE SEQUENCE</scope>
</reference>
<name>A0A0E9WFR6_ANGAN</name>
<dbReference type="EMBL" id="GBXM01020167">
    <property type="protein sequence ID" value="JAH88410.1"/>
    <property type="molecule type" value="Transcribed_RNA"/>
</dbReference>
<protein>
    <submittedName>
        <fullName evidence="1">Uncharacterized protein</fullName>
    </submittedName>
</protein>
<reference evidence="1" key="2">
    <citation type="journal article" date="2015" name="Fish Shellfish Immunol.">
        <title>Early steps in the European eel (Anguilla anguilla)-Vibrio vulnificus interaction in the gills: Role of the RtxA13 toxin.</title>
        <authorList>
            <person name="Callol A."/>
            <person name="Pajuelo D."/>
            <person name="Ebbesson L."/>
            <person name="Teles M."/>
            <person name="MacKenzie S."/>
            <person name="Amaro C."/>
        </authorList>
    </citation>
    <scope>NUCLEOTIDE SEQUENCE</scope>
</reference>
<organism evidence="1">
    <name type="scientific">Anguilla anguilla</name>
    <name type="common">European freshwater eel</name>
    <name type="synonym">Muraena anguilla</name>
    <dbReference type="NCBI Taxonomy" id="7936"/>
    <lineage>
        <taxon>Eukaryota</taxon>
        <taxon>Metazoa</taxon>
        <taxon>Chordata</taxon>
        <taxon>Craniata</taxon>
        <taxon>Vertebrata</taxon>
        <taxon>Euteleostomi</taxon>
        <taxon>Actinopterygii</taxon>
        <taxon>Neopterygii</taxon>
        <taxon>Teleostei</taxon>
        <taxon>Anguilliformes</taxon>
        <taxon>Anguillidae</taxon>
        <taxon>Anguilla</taxon>
    </lineage>
</organism>
<dbReference type="AlphaFoldDB" id="A0A0E9WFR6"/>
<proteinExistence type="predicted"/>